<dbReference type="PROSITE" id="PS50932">
    <property type="entry name" value="HTH_LACI_2"/>
    <property type="match status" value="1"/>
</dbReference>
<organism evidence="6 7">
    <name type="scientific">Actinokineospora guangxiensis</name>
    <dbReference type="NCBI Taxonomy" id="1490288"/>
    <lineage>
        <taxon>Bacteria</taxon>
        <taxon>Bacillati</taxon>
        <taxon>Actinomycetota</taxon>
        <taxon>Actinomycetes</taxon>
        <taxon>Pseudonocardiales</taxon>
        <taxon>Pseudonocardiaceae</taxon>
        <taxon>Actinokineospora</taxon>
    </lineage>
</organism>
<sequence>MVKRTGRVTIEEVATACGVSRQTVSNAVNFPERLAESTLAKVRAAITGLGYQPDRSARTMVRGQAGQIGFCVRNGRSEFMTSFLTALCVALADRGSHVLLFTASREDELSVCADLLAQRAVDGFVLADVVDDDERQRWLHGRGVPFASFGRTWSGSAQSGPWVDLDGAGAIAEVVLGLHGLGHERIAFLDWTGSSGAAKDRGRGCATACRDLGLAPPLVVEAAADDPAAAEVSLRRALVGDSAPTAVVGATDTLAVGAARAASAAGLRVGPDLAVTGFDDSALAAAQQPALTSVRQPLDAIVAGLAERLRDPTLDGLLVAGEVVPRESAPIATAAERSRESSGAAAGR</sequence>
<dbReference type="InterPro" id="IPR046335">
    <property type="entry name" value="LacI/GalR-like_sensor"/>
</dbReference>
<dbReference type="GO" id="GO:0003677">
    <property type="term" value="F:DNA binding"/>
    <property type="evidence" value="ECO:0007669"/>
    <property type="project" value="UniProtKB-KW"/>
</dbReference>
<dbReference type="Pfam" id="PF00356">
    <property type="entry name" value="LacI"/>
    <property type="match status" value="1"/>
</dbReference>
<keyword evidence="2 6" id="KW-0238">DNA-binding</keyword>
<dbReference type="RefSeq" id="WP_378249950.1">
    <property type="nucleotide sequence ID" value="NZ_JBHSKF010000014.1"/>
</dbReference>
<dbReference type="Gene3D" id="3.40.50.2300">
    <property type="match status" value="2"/>
</dbReference>
<dbReference type="InterPro" id="IPR000843">
    <property type="entry name" value="HTH_LacI"/>
</dbReference>
<comment type="caution">
    <text evidence="6">The sequence shown here is derived from an EMBL/GenBank/DDBJ whole genome shotgun (WGS) entry which is preliminary data.</text>
</comment>
<proteinExistence type="predicted"/>
<dbReference type="SUPFAM" id="SSF53822">
    <property type="entry name" value="Periplasmic binding protein-like I"/>
    <property type="match status" value="1"/>
</dbReference>
<dbReference type="Pfam" id="PF13377">
    <property type="entry name" value="Peripla_BP_3"/>
    <property type="match status" value="1"/>
</dbReference>
<dbReference type="PANTHER" id="PTHR30146:SF109">
    <property type="entry name" value="HTH-TYPE TRANSCRIPTIONAL REGULATOR GALS"/>
    <property type="match status" value="1"/>
</dbReference>
<dbReference type="CDD" id="cd01392">
    <property type="entry name" value="HTH_LacI"/>
    <property type="match status" value="1"/>
</dbReference>
<keyword evidence="1" id="KW-0805">Transcription regulation</keyword>
<reference evidence="7" key="1">
    <citation type="journal article" date="2019" name="Int. J. Syst. Evol. Microbiol.">
        <title>The Global Catalogue of Microorganisms (GCM) 10K type strain sequencing project: providing services to taxonomists for standard genome sequencing and annotation.</title>
        <authorList>
            <consortium name="The Broad Institute Genomics Platform"/>
            <consortium name="The Broad Institute Genome Sequencing Center for Infectious Disease"/>
            <person name="Wu L."/>
            <person name="Ma J."/>
        </authorList>
    </citation>
    <scope>NUCLEOTIDE SEQUENCE [LARGE SCALE GENOMIC DNA]</scope>
    <source>
        <strain evidence="7">CCUG 59778</strain>
    </source>
</reference>
<dbReference type="SMART" id="SM00354">
    <property type="entry name" value="HTH_LACI"/>
    <property type="match status" value="1"/>
</dbReference>
<keyword evidence="7" id="KW-1185">Reference proteome</keyword>
<dbReference type="InterPro" id="IPR028082">
    <property type="entry name" value="Peripla_BP_I"/>
</dbReference>
<keyword evidence="3" id="KW-0804">Transcription</keyword>
<feature type="domain" description="HTH lacI-type" evidence="5">
    <location>
        <begin position="8"/>
        <end position="62"/>
    </location>
</feature>
<dbReference type="EMBL" id="JBHSKF010000014">
    <property type="protein sequence ID" value="MFC5290077.1"/>
    <property type="molecule type" value="Genomic_DNA"/>
</dbReference>
<evidence type="ECO:0000256" key="2">
    <source>
        <dbReference type="ARBA" id="ARBA00023125"/>
    </source>
</evidence>
<name>A0ABW0ET75_9PSEU</name>
<dbReference type="Gene3D" id="1.10.260.40">
    <property type="entry name" value="lambda repressor-like DNA-binding domains"/>
    <property type="match status" value="1"/>
</dbReference>
<evidence type="ECO:0000313" key="7">
    <source>
        <dbReference type="Proteomes" id="UP001596157"/>
    </source>
</evidence>
<evidence type="ECO:0000256" key="4">
    <source>
        <dbReference type="SAM" id="MobiDB-lite"/>
    </source>
</evidence>
<feature type="region of interest" description="Disordered" evidence="4">
    <location>
        <begin position="329"/>
        <end position="348"/>
    </location>
</feature>
<gene>
    <name evidence="6" type="ORF">ACFPM7_23735</name>
</gene>
<accession>A0ABW0ET75</accession>
<evidence type="ECO:0000313" key="6">
    <source>
        <dbReference type="EMBL" id="MFC5290077.1"/>
    </source>
</evidence>
<evidence type="ECO:0000256" key="1">
    <source>
        <dbReference type="ARBA" id="ARBA00023015"/>
    </source>
</evidence>
<evidence type="ECO:0000256" key="3">
    <source>
        <dbReference type="ARBA" id="ARBA00023163"/>
    </source>
</evidence>
<evidence type="ECO:0000259" key="5">
    <source>
        <dbReference type="PROSITE" id="PS50932"/>
    </source>
</evidence>
<dbReference type="Proteomes" id="UP001596157">
    <property type="component" value="Unassembled WGS sequence"/>
</dbReference>
<dbReference type="SUPFAM" id="SSF47413">
    <property type="entry name" value="lambda repressor-like DNA-binding domains"/>
    <property type="match status" value="1"/>
</dbReference>
<dbReference type="PANTHER" id="PTHR30146">
    <property type="entry name" value="LACI-RELATED TRANSCRIPTIONAL REPRESSOR"/>
    <property type="match status" value="1"/>
</dbReference>
<protein>
    <submittedName>
        <fullName evidence="6">LacI family DNA-binding transcriptional regulator</fullName>
    </submittedName>
</protein>
<dbReference type="InterPro" id="IPR010982">
    <property type="entry name" value="Lambda_DNA-bd_dom_sf"/>
</dbReference>